<accession>A0A392V898</accession>
<reference evidence="2 3" key="1">
    <citation type="journal article" date="2018" name="Front. Plant Sci.">
        <title>Red Clover (Trifolium pratense) and Zigzag Clover (T. medium) - A Picture of Genomic Similarities and Differences.</title>
        <authorList>
            <person name="Dluhosova J."/>
            <person name="Istvanek J."/>
            <person name="Nedelnik J."/>
            <person name="Repkova J."/>
        </authorList>
    </citation>
    <scope>NUCLEOTIDE SEQUENCE [LARGE SCALE GENOMIC DNA]</scope>
    <source>
        <strain evidence="3">cv. 10/8</strain>
        <tissue evidence="2">Leaf</tissue>
    </source>
</reference>
<keyword evidence="3" id="KW-1185">Reference proteome</keyword>
<dbReference type="EMBL" id="LXQA011072902">
    <property type="protein sequence ID" value="MCI83682.1"/>
    <property type="molecule type" value="Genomic_DNA"/>
</dbReference>
<evidence type="ECO:0000313" key="2">
    <source>
        <dbReference type="EMBL" id="MCI83682.1"/>
    </source>
</evidence>
<dbReference type="Proteomes" id="UP000265520">
    <property type="component" value="Unassembled WGS sequence"/>
</dbReference>
<evidence type="ECO:0000313" key="3">
    <source>
        <dbReference type="Proteomes" id="UP000265520"/>
    </source>
</evidence>
<comment type="caution">
    <text evidence="2">The sequence shown here is derived from an EMBL/GenBank/DDBJ whole genome shotgun (WGS) entry which is preliminary data.</text>
</comment>
<evidence type="ECO:0000256" key="1">
    <source>
        <dbReference type="SAM" id="MobiDB-lite"/>
    </source>
</evidence>
<dbReference type="AlphaFoldDB" id="A0A392V898"/>
<name>A0A392V898_9FABA</name>
<organism evidence="2 3">
    <name type="scientific">Trifolium medium</name>
    <dbReference type="NCBI Taxonomy" id="97028"/>
    <lineage>
        <taxon>Eukaryota</taxon>
        <taxon>Viridiplantae</taxon>
        <taxon>Streptophyta</taxon>
        <taxon>Embryophyta</taxon>
        <taxon>Tracheophyta</taxon>
        <taxon>Spermatophyta</taxon>
        <taxon>Magnoliopsida</taxon>
        <taxon>eudicotyledons</taxon>
        <taxon>Gunneridae</taxon>
        <taxon>Pentapetalae</taxon>
        <taxon>rosids</taxon>
        <taxon>fabids</taxon>
        <taxon>Fabales</taxon>
        <taxon>Fabaceae</taxon>
        <taxon>Papilionoideae</taxon>
        <taxon>50 kb inversion clade</taxon>
        <taxon>NPAAA clade</taxon>
        <taxon>Hologalegina</taxon>
        <taxon>IRL clade</taxon>
        <taxon>Trifolieae</taxon>
        <taxon>Trifolium</taxon>
    </lineage>
</organism>
<feature type="region of interest" description="Disordered" evidence="1">
    <location>
        <begin position="1"/>
        <end position="20"/>
    </location>
</feature>
<sequence>SGKGLAKPNFALGKGGNLGQ</sequence>
<proteinExistence type="predicted"/>
<protein>
    <submittedName>
        <fullName evidence="2">Uncharacterized protein</fullName>
    </submittedName>
</protein>
<feature type="non-terminal residue" evidence="2">
    <location>
        <position position="1"/>
    </location>
</feature>